<keyword evidence="2" id="KW-0472">Membrane</keyword>
<dbReference type="GO" id="GO:0005778">
    <property type="term" value="C:peroxisomal membrane"/>
    <property type="evidence" value="ECO:0007669"/>
    <property type="project" value="UniProtKB-SubCell"/>
</dbReference>
<sequence length="263" mass="29218">MASLTRFINTTSISDANLAQATRFFSTFGGTDKALMILQYFPLVILPLLPQASATGLAIKPRGTDRLRISLQALSSTVGDSRVLIRLFGLIPILQWIRSIQKRYAARKASNSEINEKKEDVGPKRWLSDENLEAIQALSILAYYPMEHTYYLAMKGVVPLAVPRIVQIARWSCRCWAIYVVLSLVSLRRRYNLLKASDDSPEIKAKQYSSQKLQALVDLSYLPLTVHWSLPDGAWTSSFPTGVFGTLAAIGQIATSWKAVAAP</sequence>
<evidence type="ECO:0000313" key="5">
    <source>
        <dbReference type="EMBL" id="CED83955.1"/>
    </source>
</evidence>
<evidence type="ECO:0008006" key="6">
    <source>
        <dbReference type="Google" id="ProtNLM"/>
    </source>
</evidence>
<dbReference type="AlphaFoldDB" id="A0A0F7STP8"/>
<keyword evidence="1" id="KW-0962">Peroxisome biogenesis</keyword>
<evidence type="ECO:0000256" key="4">
    <source>
        <dbReference type="ARBA" id="ARBA00046271"/>
    </source>
</evidence>
<keyword evidence="3" id="KW-0576">Peroxisome</keyword>
<dbReference type="GO" id="GO:0016559">
    <property type="term" value="P:peroxisome fission"/>
    <property type="evidence" value="ECO:0007669"/>
    <property type="project" value="InterPro"/>
</dbReference>
<evidence type="ECO:0000256" key="1">
    <source>
        <dbReference type="ARBA" id="ARBA00022593"/>
    </source>
</evidence>
<reference evidence="5" key="1">
    <citation type="submission" date="2014-08" db="EMBL/GenBank/DDBJ databases">
        <authorList>
            <person name="Sharma Rahul"/>
            <person name="Thines Marco"/>
        </authorList>
    </citation>
    <scope>NUCLEOTIDE SEQUENCE</scope>
</reference>
<evidence type="ECO:0000256" key="3">
    <source>
        <dbReference type="ARBA" id="ARBA00023140"/>
    </source>
</evidence>
<comment type="subcellular location">
    <subcellularLocation>
        <location evidence="4">Peroxisome membrane</location>
    </subcellularLocation>
</comment>
<evidence type="ECO:0000256" key="2">
    <source>
        <dbReference type="ARBA" id="ARBA00023136"/>
    </source>
</evidence>
<protein>
    <recommendedName>
        <fullName evidence="6">Peroxisomal biogenesis factor 11</fullName>
    </recommendedName>
</protein>
<dbReference type="Pfam" id="PF05648">
    <property type="entry name" value="PEX11"/>
    <property type="match status" value="1"/>
</dbReference>
<proteinExistence type="predicted"/>
<name>A0A0F7STP8_PHARH</name>
<accession>A0A0F7STP8</accession>
<dbReference type="PANTHER" id="PTHR12652">
    <property type="entry name" value="PEROXISOMAL BIOGENESIS FACTOR 11"/>
    <property type="match status" value="1"/>
</dbReference>
<organism evidence="5">
    <name type="scientific">Phaffia rhodozyma</name>
    <name type="common">Yeast</name>
    <name type="synonym">Xanthophyllomyces dendrorhous</name>
    <dbReference type="NCBI Taxonomy" id="264483"/>
    <lineage>
        <taxon>Eukaryota</taxon>
        <taxon>Fungi</taxon>
        <taxon>Dikarya</taxon>
        <taxon>Basidiomycota</taxon>
        <taxon>Agaricomycotina</taxon>
        <taxon>Tremellomycetes</taxon>
        <taxon>Cystofilobasidiales</taxon>
        <taxon>Mrakiaceae</taxon>
        <taxon>Phaffia</taxon>
    </lineage>
</organism>
<dbReference type="PANTHER" id="PTHR12652:SF25">
    <property type="entry name" value="MICROBODY (PEROXISOME) PROLIFERATION PROTEIN PEROXIN 11C (EUROFUNG)"/>
    <property type="match status" value="1"/>
</dbReference>
<dbReference type="InterPro" id="IPR008733">
    <property type="entry name" value="PEX11"/>
</dbReference>
<dbReference type="EMBL" id="LN483157">
    <property type="protein sequence ID" value="CED83955.1"/>
    <property type="molecule type" value="Genomic_DNA"/>
</dbReference>